<reference evidence="1" key="1">
    <citation type="journal article" date="2014" name="Front. Microbiol.">
        <title>High frequency of phylogenetically diverse reductive dehalogenase-homologous genes in deep subseafloor sedimentary metagenomes.</title>
        <authorList>
            <person name="Kawai M."/>
            <person name="Futagami T."/>
            <person name="Toyoda A."/>
            <person name="Takaki Y."/>
            <person name="Nishi S."/>
            <person name="Hori S."/>
            <person name="Arai W."/>
            <person name="Tsubouchi T."/>
            <person name="Morono Y."/>
            <person name="Uchiyama I."/>
            <person name="Ito T."/>
            <person name="Fujiyama A."/>
            <person name="Inagaki F."/>
            <person name="Takami H."/>
        </authorList>
    </citation>
    <scope>NUCLEOTIDE SEQUENCE</scope>
    <source>
        <strain evidence="1">Expedition CK06-06</strain>
    </source>
</reference>
<evidence type="ECO:0000313" key="1">
    <source>
        <dbReference type="EMBL" id="GAG59495.1"/>
    </source>
</evidence>
<dbReference type="Pfam" id="PF01663">
    <property type="entry name" value="Phosphodiest"/>
    <property type="match status" value="1"/>
</dbReference>
<dbReference type="Gene3D" id="3.40.720.10">
    <property type="entry name" value="Alkaline Phosphatase, subunit A"/>
    <property type="match status" value="1"/>
</dbReference>
<dbReference type="InterPro" id="IPR017850">
    <property type="entry name" value="Alkaline_phosphatase_core_sf"/>
</dbReference>
<proteinExistence type="predicted"/>
<organism evidence="1">
    <name type="scientific">marine sediment metagenome</name>
    <dbReference type="NCBI Taxonomy" id="412755"/>
    <lineage>
        <taxon>unclassified sequences</taxon>
        <taxon>metagenomes</taxon>
        <taxon>ecological metagenomes</taxon>
    </lineage>
</organism>
<evidence type="ECO:0008006" key="2">
    <source>
        <dbReference type="Google" id="ProtNLM"/>
    </source>
</evidence>
<dbReference type="AlphaFoldDB" id="X0YTF1"/>
<dbReference type="InterPro" id="IPR002591">
    <property type="entry name" value="Phosphodiest/P_Trfase"/>
</dbReference>
<protein>
    <recommendedName>
        <fullName evidence="2">Nucleotide pyrophosphatase</fullName>
    </recommendedName>
</protein>
<gene>
    <name evidence="1" type="ORF">S01H4_11984</name>
</gene>
<name>X0YTF1_9ZZZZ</name>
<sequence>MVIVGLDGMEPTLVEKFMTEGKLPNLSRLKKEGTYAHLKTTTPAISPVAWSSFMTGSHPCKHNIFDFLSRNPKNYLPELSSAWIGNPKKFLPLGKYKIPLSKPVIKGMRKSIPFWKFLGEAGIFSTILRIPVTFPPEKFKGHLISGMCAPDLKGSQGTFTFYTSEKEKAKIDE</sequence>
<accession>X0YTF1</accession>
<comment type="caution">
    <text evidence="1">The sequence shown here is derived from an EMBL/GenBank/DDBJ whole genome shotgun (WGS) entry which is preliminary data.</text>
</comment>
<dbReference type="EMBL" id="BART01004989">
    <property type="protein sequence ID" value="GAG59495.1"/>
    <property type="molecule type" value="Genomic_DNA"/>
</dbReference>
<feature type="non-terminal residue" evidence="1">
    <location>
        <position position="173"/>
    </location>
</feature>
<dbReference type="SUPFAM" id="SSF53649">
    <property type="entry name" value="Alkaline phosphatase-like"/>
    <property type="match status" value="1"/>
</dbReference>